<organism evidence="3">
    <name type="scientific">Alexandrium monilatum</name>
    <dbReference type="NCBI Taxonomy" id="311494"/>
    <lineage>
        <taxon>Eukaryota</taxon>
        <taxon>Sar</taxon>
        <taxon>Alveolata</taxon>
        <taxon>Dinophyceae</taxon>
        <taxon>Gonyaulacales</taxon>
        <taxon>Pyrocystaceae</taxon>
        <taxon>Alexandrium</taxon>
    </lineage>
</organism>
<feature type="signal peptide" evidence="2">
    <location>
        <begin position="1"/>
        <end position="20"/>
    </location>
</feature>
<proteinExistence type="predicted"/>
<evidence type="ECO:0000256" key="1">
    <source>
        <dbReference type="SAM" id="MobiDB-lite"/>
    </source>
</evidence>
<feature type="compositionally biased region" description="Basic and acidic residues" evidence="1">
    <location>
        <begin position="930"/>
        <end position="946"/>
    </location>
</feature>
<feature type="chain" id="PRO_5031126669" evidence="2">
    <location>
        <begin position="21"/>
        <end position="1143"/>
    </location>
</feature>
<feature type="compositionally biased region" description="Basic and acidic residues" evidence="1">
    <location>
        <begin position="1101"/>
        <end position="1116"/>
    </location>
</feature>
<dbReference type="EMBL" id="HBNR01034633">
    <property type="protein sequence ID" value="CAE4590073.1"/>
    <property type="molecule type" value="Transcribed_RNA"/>
</dbReference>
<name>A0A7S4QRI6_9DINO</name>
<protein>
    <submittedName>
        <fullName evidence="3">Uncharacterized protein</fullName>
    </submittedName>
</protein>
<feature type="compositionally biased region" description="Low complexity" evidence="1">
    <location>
        <begin position="373"/>
        <end position="383"/>
    </location>
</feature>
<feature type="compositionally biased region" description="Basic and acidic residues" evidence="1">
    <location>
        <begin position="384"/>
        <end position="398"/>
    </location>
</feature>
<reference evidence="3" key="1">
    <citation type="submission" date="2021-01" db="EMBL/GenBank/DDBJ databases">
        <authorList>
            <person name="Corre E."/>
            <person name="Pelletier E."/>
            <person name="Niang G."/>
            <person name="Scheremetjew M."/>
            <person name="Finn R."/>
            <person name="Kale V."/>
            <person name="Holt S."/>
            <person name="Cochrane G."/>
            <person name="Meng A."/>
            <person name="Brown T."/>
            <person name="Cohen L."/>
        </authorList>
    </citation>
    <scope>NUCLEOTIDE SEQUENCE</scope>
    <source>
        <strain evidence="3">CCMP3105</strain>
    </source>
</reference>
<dbReference type="AlphaFoldDB" id="A0A7S4QRI6"/>
<evidence type="ECO:0000256" key="2">
    <source>
        <dbReference type="SAM" id="SignalP"/>
    </source>
</evidence>
<gene>
    <name evidence="3" type="ORF">AMON00008_LOCUS23759</name>
</gene>
<feature type="compositionally biased region" description="Basic and acidic residues" evidence="1">
    <location>
        <begin position="346"/>
        <end position="372"/>
    </location>
</feature>
<sequence length="1143" mass="128205">MCRGWRKGLIAALLLGSAASVETVFRDDALALVQSRRLVADARPPKFNFEAGQDLEVNVFGSKWVNCTIVRPGTKPDTYTIHVPSFPTGHQDLPDVKASTLRDPRAEEKRIARKAAEVAQMKADEEARRQAEEAERRAQEEEERRLADLRAHTFDAGEQVEVRTVGKNGTIRWVKATIEGQGDGPNKYNIDVQGAKLPNINSQALRKDSVNHFEVGARVEVKAKGGNLNWVKCVVMSRGDTPNTYNIHIPAAPKNKQDVYNVPATSLRQEVVPVWTPKYEIGEIMEVKLNLEPDASSWVRCNITDKAVQVETYNIFVFTHPNGYHMQNVSAAILRQTPEGLKINAERKARRNAEAEAKRKAEEEGRAREHAALLRAQRAQEAASRAEERQKREEEQAKTNKLMYWKVQARKLSEQAAKDRQEKIKQMEEELKRVEHNLQEIDEQKRNKDGAAFVEDSDAVAKLWTETEEQRQAEAFKNKMEATQRARREKQMAEREEARRQEVQAAQEALEKREAEEKLRMAMEKRTDLELVSALPPALEDAKRTGMELQKFLEPSRTLVSALWNTTGERLRQAVAHRDLRELQQALLESQAADREMTRLRAVIKACLAQQKGEEVPEIPDGAEVAELREEVLHMEANVTRASLSKALSRDYTAPLLKAFPEYTQAQRILRTEGTKAKAIFHMKDAANARDLADLEDAMREARAAQVSEAEITQGRVILGMINATLVEDIPQLQSAIRVAEDFLETFCGSSHVCDDTASWLAGTRNVLEEERAKEPVRLELRQAMDAQNVSRLELALQHAQEVRLPRTELSQGEKLHKKLVTEEKAEEKRQLQAAKEAKRAAKAKEKALKKQTRIAKEQAKKEALLQAKREALDKVELQAAEEMASKAAQNESNATQAEEEVRLAAQEAAMAAKQNATSKVKGWMSKMKAKMDTHLRKRKAKEEKNVSAQAEEEPDARNQSESPAAEENAPEPTQEEAQDKKQAKKKPTWMNKFMAKMDAGLHRKQQAKEKKEASEQGEGEQPAAEEDVPSPMQEEAEAKPEAQEETQGPMAEEHEPTSAQEDAELKATGEESEEQHGEADEAETQAVNLEETSAQAEANPEAKEATEGPAAEKHAPQPTQEEAELKATTEAPAVAQGEARMP</sequence>
<feature type="compositionally biased region" description="Acidic residues" evidence="1">
    <location>
        <begin position="1016"/>
        <end position="1029"/>
    </location>
</feature>
<feature type="region of interest" description="Disordered" evidence="1">
    <location>
        <begin position="916"/>
        <end position="1143"/>
    </location>
</feature>
<feature type="compositionally biased region" description="Low complexity" evidence="1">
    <location>
        <begin position="960"/>
        <end position="973"/>
    </location>
</feature>
<feature type="region of interest" description="Disordered" evidence="1">
    <location>
        <begin position="121"/>
        <end position="145"/>
    </location>
</feature>
<feature type="compositionally biased region" description="Polar residues" evidence="1">
    <location>
        <begin position="1086"/>
        <end position="1097"/>
    </location>
</feature>
<feature type="compositionally biased region" description="Basic and acidic residues" evidence="1">
    <location>
        <begin position="1064"/>
        <end position="1080"/>
    </location>
</feature>
<feature type="region of interest" description="Disordered" evidence="1">
    <location>
        <begin position="346"/>
        <end position="398"/>
    </location>
</feature>
<keyword evidence="2" id="KW-0732">Signal</keyword>
<evidence type="ECO:0000313" key="3">
    <source>
        <dbReference type="EMBL" id="CAE4590073.1"/>
    </source>
</evidence>
<accession>A0A7S4QRI6</accession>